<evidence type="ECO:0000256" key="12">
    <source>
        <dbReference type="ARBA" id="ARBA00055018"/>
    </source>
</evidence>
<evidence type="ECO:0000256" key="6">
    <source>
        <dbReference type="ARBA" id="ARBA00022801"/>
    </source>
</evidence>
<feature type="binding site" evidence="13">
    <location>
        <begin position="162"/>
        <end position="163"/>
    </location>
    <ligand>
        <name>GTP</name>
        <dbReference type="ChEBI" id="CHEBI:37565"/>
    </ligand>
</feature>
<evidence type="ECO:0000256" key="10">
    <source>
        <dbReference type="ARBA" id="ARBA00023224"/>
    </source>
</evidence>
<feature type="binding site" evidence="14">
    <location>
        <position position="50"/>
    </location>
    <ligand>
        <name>Mg(2+)</name>
        <dbReference type="ChEBI" id="CHEBI:18420"/>
    </ligand>
</feature>
<feature type="binding site" evidence="14">
    <location>
        <position position="193"/>
    </location>
    <ligand>
        <name>Mg(2+)</name>
        <dbReference type="ChEBI" id="CHEBI:18420"/>
    </ligand>
</feature>
<dbReference type="EMBL" id="WIUZ02000001">
    <property type="protein sequence ID" value="KAF9792978.1"/>
    <property type="molecule type" value="Genomic_DNA"/>
</dbReference>
<dbReference type="Gene3D" id="3.40.50.300">
    <property type="entry name" value="P-loop containing nucleotide triphosphate hydrolases"/>
    <property type="match status" value="1"/>
</dbReference>
<dbReference type="SUPFAM" id="SSF47895">
    <property type="entry name" value="Transducin (alpha subunit), insertion domain"/>
    <property type="match status" value="1"/>
</dbReference>
<dbReference type="Gene3D" id="1.10.400.10">
    <property type="entry name" value="GI Alpha 1, domain 2-like"/>
    <property type="match status" value="1"/>
</dbReference>
<evidence type="ECO:0000256" key="4">
    <source>
        <dbReference type="ARBA" id="ARBA00022723"/>
    </source>
</evidence>
<feature type="binding site" evidence="13">
    <location>
        <begin position="281"/>
        <end position="284"/>
    </location>
    <ligand>
        <name>GTP</name>
        <dbReference type="ChEBI" id="CHEBI:37565"/>
    </ligand>
</feature>
<dbReference type="SMART" id="SM00275">
    <property type="entry name" value="G_alpha"/>
    <property type="match status" value="1"/>
</dbReference>
<evidence type="ECO:0000256" key="13">
    <source>
        <dbReference type="PIRSR" id="PIRSR601019-1"/>
    </source>
</evidence>
<dbReference type="InterPro" id="IPR011025">
    <property type="entry name" value="GproteinA_insert"/>
</dbReference>
<evidence type="ECO:0000256" key="9">
    <source>
        <dbReference type="ARBA" id="ARBA00023139"/>
    </source>
</evidence>
<protein>
    <submittedName>
        <fullName evidence="16">G-protein alpha subunit</fullName>
    </submittedName>
</protein>
<comment type="caution">
    <text evidence="16">The sequence shown here is derived from an EMBL/GenBank/DDBJ whole genome shotgun (WGS) entry which is preliminary data.</text>
</comment>
<keyword evidence="17" id="KW-1185">Reference proteome</keyword>
<dbReference type="GO" id="GO:0005737">
    <property type="term" value="C:cytoplasm"/>
    <property type="evidence" value="ECO:0007669"/>
    <property type="project" value="TreeGrafter"/>
</dbReference>
<evidence type="ECO:0000256" key="5">
    <source>
        <dbReference type="ARBA" id="ARBA00022741"/>
    </source>
</evidence>
<dbReference type="PROSITE" id="PS51882">
    <property type="entry name" value="G_ALPHA"/>
    <property type="match status" value="1"/>
</dbReference>
<dbReference type="GO" id="GO:0046872">
    <property type="term" value="F:metal ion binding"/>
    <property type="evidence" value="ECO:0007669"/>
    <property type="project" value="UniProtKB-KW"/>
</dbReference>
<keyword evidence="3" id="KW-0519">Myristate</keyword>
<dbReference type="InterPro" id="IPR027417">
    <property type="entry name" value="P-loop_NTPase"/>
</dbReference>
<comment type="cofactor">
    <cofactor evidence="1">
        <name>Mg(2+)</name>
        <dbReference type="ChEBI" id="CHEBI:18420"/>
    </cofactor>
</comment>
<dbReference type="Proteomes" id="UP000736335">
    <property type="component" value="Unassembled WGS sequence"/>
</dbReference>
<dbReference type="CDD" id="cd00066">
    <property type="entry name" value="G-alpha"/>
    <property type="match status" value="1"/>
</dbReference>
<evidence type="ECO:0000256" key="7">
    <source>
        <dbReference type="ARBA" id="ARBA00022842"/>
    </source>
</evidence>
<evidence type="ECO:0000256" key="15">
    <source>
        <dbReference type="SAM" id="MobiDB-lite"/>
    </source>
</evidence>
<dbReference type="GO" id="GO:0007189">
    <property type="term" value="P:adenylate cyclase-activating G protein-coupled receptor signaling pathway"/>
    <property type="evidence" value="ECO:0007669"/>
    <property type="project" value="TreeGrafter"/>
</dbReference>
<evidence type="ECO:0000313" key="17">
    <source>
        <dbReference type="Proteomes" id="UP000736335"/>
    </source>
</evidence>
<dbReference type="AlphaFoldDB" id="A0A9P6LDI0"/>
<evidence type="ECO:0000256" key="14">
    <source>
        <dbReference type="PIRSR" id="PIRSR601019-2"/>
    </source>
</evidence>
<dbReference type="OrthoDB" id="5817230at2759"/>
<name>A0A9P6LDI0_9AGAM</name>
<sequence length="364" mass="42021">MGNYCSKHDDEDKEAAQRSAQIDRQIEQDGKKLKKECKILLLGSSESGKSTIVKQMRIIHQDGFSYDTKLTYREAIYSNLLESAQFVATAMHKFKVEPADLSNALTLERLLEYDLDVELQSWSRSPTYVFPKELAEAINRLWKDQAVLEFVENYGSQFYLMDSAAYFFTEARRIASADYVPTDTDILRCRQRSTGITETRFSVPPLSIHLFDVGGQRSERKKWIHCFESVTSIIFCTALSEYDQALMESKNQNRMAESLVLFDSVINSRWFLRTSIILFLNKIDIFRHKLRRVPLERYFQEYTGGANVNKATKYILWRFMQANRAKLSVYPHITQATDTSNIRLVFAAVANTIVKNSLEDTAIP</sequence>
<feature type="compositionally biased region" description="Basic and acidic residues" evidence="15">
    <location>
        <begin position="1"/>
        <end position="16"/>
    </location>
</feature>
<evidence type="ECO:0000256" key="3">
    <source>
        <dbReference type="ARBA" id="ARBA00022707"/>
    </source>
</evidence>
<dbReference type="InterPro" id="IPR002975">
    <property type="entry name" value="Fungi_Gprotein_alpha"/>
</dbReference>
<keyword evidence="7 14" id="KW-0460">Magnesium</keyword>
<evidence type="ECO:0000256" key="11">
    <source>
        <dbReference type="ARBA" id="ARBA00023288"/>
    </source>
</evidence>
<keyword evidence="9" id="KW-0564">Palmitate</keyword>
<feature type="binding site" evidence="13">
    <location>
        <begin position="46"/>
        <end position="51"/>
    </location>
    <ligand>
        <name>GTP</name>
        <dbReference type="ChEBI" id="CHEBI:37565"/>
    </ligand>
</feature>
<keyword evidence="8 13" id="KW-0342">GTP-binding</keyword>
<feature type="region of interest" description="Disordered" evidence="15">
    <location>
        <begin position="1"/>
        <end position="20"/>
    </location>
</feature>
<dbReference type="PRINTS" id="PR01241">
    <property type="entry name" value="GPROTEINAFNG"/>
</dbReference>
<dbReference type="PRINTS" id="PR00318">
    <property type="entry name" value="GPROTEINA"/>
</dbReference>
<dbReference type="GO" id="GO:0003924">
    <property type="term" value="F:GTPase activity"/>
    <property type="evidence" value="ECO:0007669"/>
    <property type="project" value="InterPro"/>
</dbReference>
<dbReference type="InterPro" id="IPR001019">
    <property type="entry name" value="Gprotein_alpha_su"/>
</dbReference>
<dbReference type="GO" id="GO:0010255">
    <property type="term" value="P:glucose mediated signaling pathway"/>
    <property type="evidence" value="ECO:0007669"/>
    <property type="project" value="UniProtKB-ARBA"/>
</dbReference>
<dbReference type="FunFam" id="3.40.50.300:FF:000181">
    <property type="entry name" value="Guanine nucleotide-binding protein subunit alpha"/>
    <property type="match status" value="1"/>
</dbReference>
<dbReference type="PANTHER" id="PTHR10218:SF369">
    <property type="entry name" value="GUANINE NUCLEOTIDE-BINDING PROTEIN ALPHA-2 SUBUNIT"/>
    <property type="match status" value="1"/>
</dbReference>
<gene>
    <name evidence="16" type="ORF">BJ322DRAFT_1032389</name>
</gene>
<dbReference type="GO" id="GO:0032502">
    <property type="term" value="P:developmental process"/>
    <property type="evidence" value="ECO:0007669"/>
    <property type="project" value="UniProtKB-ARBA"/>
</dbReference>
<evidence type="ECO:0000256" key="2">
    <source>
        <dbReference type="ARBA" id="ARBA00011356"/>
    </source>
</evidence>
<evidence type="ECO:0000256" key="8">
    <source>
        <dbReference type="ARBA" id="ARBA00023134"/>
    </source>
</evidence>
<feature type="binding site" evidence="13">
    <location>
        <begin position="212"/>
        <end position="216"/>
    </location>
    <ligand>
        <name>GTP</name>
        <dbReference type="ChEBI" id="CHEBI:37565"/>
    </ligand>
</feature>
<dbReference type="GO" id="GO:0001664">
    <property type="term" value="F:G protein-coupled receptor binding"/>
    <property type="evidence" value="ECO:0007669"/>
    <property type="project" value="InterPro"/>
</dbReference>
<evidence type="ECO:0000256" key="1">
    <source>
        <dbReference type="ARBA" id="ARBA00001946"/>
    </source>
</evidence>
<dbReference type="FunFam" id="1.10.400.10:FF:000007">
    <property type="entry name" value="Guanine nucleotide-binding protein subunit alpha"/>
    <property type="match status" value="1"/>
</dbReference>
<proteinExistence type="predicted"/>
<dbReference type="GO" id="GO:0005834">
    <property type="term" value="C:heterotrimeric G-protein complex"/>
    <property type="evidence" value="ECO:0007669"/>
    <property type="project" value="InterPro"/>
</dbReference>
<dbReference type="GO" id="GO:0031683">
    <property type="term" value="F:G-protein beta/gamma-subunit complex binding"/>
    <property type="evidence" value="ECO:0007669"/>
    <property type="project" value="InterPro"/>
</dbReference>
<keyword evidence="10" id="KW-0807">Transducer</keyword>
<dbReference type="GO" id="GO:0005525">
    <property type="term" value="F:GTP binding"/>
    <property type="evidence" value="ECO:0007669"/>
    <property type="project" value="UniProtKB-KW"/>
</dbReference>
<dbReference type="SUPFAM" id="SSF52540">
    <property type="entry name" value="P-loop containing nucleoside triphosphate hydrolases"/>
    <property type="match status" value="1"/>
</dbReference>
<organism evidence="16 17">
    <name type="scientific">Thelephora terrestris</name>
    <dbReference type="NCBI Taxonomy" id="56493"/>
    <lineage>
        <taxon>Eukaryota</taxon>
        <taxon>Fungi</taxon>
        <taxon>Dikarya</taxon>
        <taxon>Basidiomycota</taxon>
        <taxon>Agaricomycotina</taxon>
        <taxon>Agaricomycetes</taxon>
        <taxon>Thelephorales</taxon>
        <taxon>Thelephoraceae</taxon>
        <taxon>Thelephora</taxon>
    </lineage>
</organism>
<keyword evidence="11" id="KW-0449">Lipoprotein</keyword>
<keyword evidence="4 14" id="KW-0479">Metal-binding</keyword>
<evidence type="ECO:0000313" key="16">
    <source>
        <dbReference type="EMBL" id="KAF9792978.1"/>
    </source>
</evidence>
<keyword evidence="6" id="KW-0378">Hydrolase</keyword>
<dbReference type="Pfam" id="PF00503">
    <property type="entry name" value="G-alpha"/>
    <property type="match status" value="1"/>
</dbReference>
<comment type="subunit">
    <text evidence="2">G proteins are composed of 3 units; alpha, beta and gamma. The alpha chain contains the guanine nucleotide binding site.</text>
</comment>
<keyword evidence="5 13" id="KW-0547">Nucleotide-binding</keyword>
<reference evidence="16" key="1">
    <citation type="journal article" date="2020" name="Nat. Commun.">
        <title>Large-scale genome sequencing of mycorrhizal fungi provides insights into the early evolution of symbiotic traits.</title>
        <authorList>
            <person name="Miyauchi S."/>
            <person name="Kiss E."/>
            <person name="Kuo A."/>
            <person name="Drula E."/>
            <person name="Kohler A."/>
            <person name="Sanchez-Garcia M."/>
            <person name="Morin E."/>
            <person name="Andreopoulos B."/>
            <person name="Barry K.W."/>
            <person name="Bonito G."/>
            <person name="Buee M."/>
            <person name="Carver A."/>
            <person name="Chen C."/>
            <person name="Cichocki N."/>
            <person name="Clum A."/>
            <person name="Culley D."/>
            <person name="Crous P.W."/>
            <person name="Fauchery L."/>
            <person name="Girlanda M."/>
            <person name="Hayes R.D."/>
            <person name="Keri Z."/>
            <person name="LaButti K."/>
            <person name="Lipzen A."/>
            <person name="Lombard V."/>
            <person name="Magnuson J."/>
            <person name="Maillard F."/>
            <person name="Murat C."/>
            <person name="Nolan M."/>
            <person name="Ohm R.A."/>
            <person name="Pangilinan J."/>
            <person name="Pereira M.F."/>
            <person name="Perotto S."/>
            <person name="Peter M."/>
            <person name="Pfister S."/>
            <person name="Riley R."/>
            <person name="Sitrit Y."/>
            <person name="Stielow J.B."/>
            <person name="Szollosi G."/>
            <person name="Zifcakova L."/>
            <person name="Stursova M."/>
            <person name="Spatafora J.W."/>
            <person name="Tedersoo L."/>
            <person name="Vaario L.M."/>
            <person name="Yamada A."/>
            <person name="Yan M."/>
            <person name="Wang P."/>
            <person name="Xu J."/>
            <person name="Bruns T."/>
            <person name="Baldrian P."/>
            <person name="Vilgalys R."/>
            <person name="Dunand C."/>
            <person name="Henrissat B."/>
            <person name="Grigoriev I.V."/>
            <person name="Hibbett D."/>
            <person name="Nagy L.G."/>
            <person name="Martin F.M."/>
        </authorList>
    </citation>
    <scope>NUCLEOTIDE SEQUENCE</scope>
    <source>
        <strain evidence="16">UH-Tt-Lm1</strain>
    </source>
</reference>
<comment type="function">
    <text evidence="12">Guanine nucleotide-binding proteins (G proteins) are involved as modulators or transducers in various transmembrane signaling systems. Involved in the mating pathway.</text>
</comment>
<accession>A0A9P6LDI0</accession>
<reference evidence="16" key="2">
    <citation type="submission" date="2020-11" db="EMBL/GenBank/DDBJ databases">
        <authorList>
            <consortium name="DOE Joint Genome Institute"/>
            <person name="Kuo A."/>
            <person name="Miyauchi S."/>
            <person name="Kiss E."/>
            <person name="Drula E."/>
            <person name="Kohler A."/>
            <person name="Sanchez-Garcia M."/>
            <person name="Andreopoulos B."/>
            <person name="Barry K.W."/>
            <person name="Bonito G."/>
            <person name="Buee M."/>
            <person name="Carver A."/>
            <person name="Chen C."/>
            <person name="Cichocki N."/>
            <person name="Clum A."/>
            <person name="Culley D."/>
            <person name="Crous P.W."/>
            <person name="Fauchery L."/>
            <person name="Girlanda M."/>
            <person name="Hayes R."/>
            <person name="Keri Z."/>
            <person name="Labutti K."/>
            <person name="Lipzen A."/>
            <person name="Lombard V."/>
            <person name="Magnuson J."/>
            <person name="Maillard F."/>
            <person name="Morin E."/>
            <person name="Murat C."/>
            <person name="Nolan M."/>
            <person name="Ohm R."/>
            <person name="Pangilinan J."/>
            <person name="Pereira M."/>
            <person name="Perotto S."/>
            <person name="Peter M."/>
            <person name="Riley R."/>
            <person name="Sitrit Y."/>
            <person name="Stielow B."/>
            <person name="Szollosi G."/>
            <person name="Zifcakova L."/>
            <person name="Stursova M."/>
            <person name="Spatafora J.W."/>
            <person name="Tedersoo L."/>
            <person name="Vaario L.-M."/>
            <person name="Yamada A."/>
            <person name="Yan M."/>
            <person name="Wang P."/>
            <person name="Xu J."/>
            <person name="Bruns T."/>
            <person name="Baldrian P."/>
            <person name="Vilgalys R."/>
            <person name="Henrissat B."/>
            <person name="Grigoriev I.V."/>
            <person name="Hibbett D."/>
            <person name="Nagy L.G."/>
            <person name="Martin F.M."/>
        </authorList>
    </citation>
    <scope>NUCLEOTIDE SEQUENCE</scope>
    <source>
        <strain evidence="16">UH-Tt-Lm1</strain>
    </source>
</reference>
<dbReference type="PANTHER" id="PTHR10218">
    <property type="entry name" value="GTP-BINDING PROTEIN ALPHA SUBUNIT"/>
    <property type="match status" value="1"/>
</dbReference>
<feature type="binding site" evidence="13">
    <location>
        <position position="336"/>
    </location>
    <ligand>
        <name>GTP</name>
        <dbReference type="ChEBI" id="CHEBI:37565"/>
    </ligand>
</feature>